<dbReference type="InterPro" id="IPR003754">
    <property type="entry name" value="4pyrrol_synth_uPrphyn_synth"/>
</dbReference>
<sequence length="257" mass="28362">MATRSSKPLDGLRVLICRPQPEADKLALRLQEEGAKTRVLPLLQRRTLPDTPEKRTLIMGLDLYQHVIAVSPSAAREFIDYAENWWPQWPVGLNWYGVGSGTADVLREAGLTVTAPLDGYTSEHLLALPKLATPADERVLIAKGVGGRELLGQTLQLRGARVDNLELYERSCPKHDPETLDSALNGFDPNAIIVLSGETLNNLVALGKNTDHNLEHRNLLVPVDRVAEAARVAGFEHVHIPEQITPDGLVECLRQFN</sequence>
<proteinExistence type="inferred from homology"/>
<evidence type="ECO:0000256" key="1">
    <source>
        <dbReference type="ARBA" id="ARBA00004772"/>
    </source>
</evidence>
<dbReference type="Proteomes" id="UP000013165">
    <property type="component" value="Unassembled WGS sequence"/>
</dbReference>
<evidence type="ECO:0000313" key="11">
    <source>
        <dbReference type="EMBL" id="ENO14698.1"/>
    </source>
</evidence>
<dbReference type="EC" id="4.2.1.75" evidence="3 9"/>
<dbReference type="Gene3D" id="3.40.50.10090">
    <property type="match status" value="2"/>
</dbReference>
<reference evidence="11 12" key="1">
    <citation type="journal article" date="2013" name="Genome Announc.">
        <title>Genome Sequence of the Polycyclic Aromatic Hydrocarbon-Degrading Bacterium Strain Marinobacter nanhaiticus D15-8WT.</title>
        <authorList>
            <person name="Cui Z."/>
            <person name="Gao W."/>
            <person name="Li Q."/>
            <person name="Xu G."/>
            <person name="Zheng L."/>
        </authorList>
    </citation>
    <scope>NUCLEOTIDE SEQUENCE [LARGE SCALE GENOMIC DNA]</scope>
    <source>
        <strain evidence="11 12">D15-8W</strain>
    </source>
</reference>
<dbReference type="RefSeq" id="WP_004578995.1">
    <property type="nucleotide sequence ID" value="NZ_AP028878.1"/>
</dbReference>
<dbReference type="HOGENOM" id="CLU_011276_9_4_6"/>
<dbReference type="PATRIC" id="fig|626887.3.peg.1005"/>
<dbReference type="GO" id="GO:0006782">
    <property type="term" value="P:protoporphyrinogen IX biosynthetic process"/>
    <property type="evidence" value="ECO:0007669"/>
    <property type="project" value="UniProtKB-UniRule"/>
</dbReference>
<evidence type="ECO:0000256" key="5">
    <source>
        <dbReference type="ARBA" id="ARBA00023244"/>
    </source>
</evidence>
<protein>
    <recommendedName>
        <fullName evidence="7 9">Uroporphyrinogen-III synthase</fullName>
        <ecNumber evidence="3 9">4.2.1.75</ecNumber>
    </recommendedName>
</protein>
<dbReference type="STRING" id="626887.J057_05086"/>
<evidence type="ECO:0000256" key="8">
    <source>
        <dbReference type="ARBA" id="ARBA00048617"/>
    </source>
</evidence>
<evidence type="ECO:0000256" key="7">
    <source>
        <dbReference type="ARBA" id="ARBA00040167"/>
    </source>
</evidence>
<comment type="caution">
    <text evidence="11">The sequence shown here is derived from an EMBL/GenBank/DDBJ whole genome shotgun (WGS) entry which is preliminary data.</text>
</comment>
<accession>N6X0X6</accession>
<keyword evidence="5 9" id="KW-0627">Porphyrin biosynthesis</keyword>
<dbReference type="InterPro" id="IPR036108">
    <property type="entry name" value="4pyrrol_syn_uPrphyn_synt_sf"/>
</dbReference>
<dbReference type="eggNOG" id="COG1587">
    <property type="taxonomic scope" value="Bacteria"/>
</dbReference>
<feature type="domain" description="Tetrapyrrole biosynthesis uroporphyrinogen III synthase" evidence="10">
    <location>
        <begin position="25"/>
        <end position="251"/>
    </location>
</feature>
<comment type="pathway">
    <text evidence="1 9">Porphyrin-containing compound metabolism; protoporphyrin-IX biosynthesis; coproporphyrinogen-III from 5-aminolevulinate: step 3/4.</text>
</comment>
<evidence type="ECO:0000256" key="9">
    <source>
        <dbReference type="RuleBase" id="RU366031"/>
    </source>
</evidence>
<dbReference type="CDD" id="cd06578">
    <property type="entry name" value="HemD"/>
    <property type="match status" value="1"/>
</dbReference>
<dbReference type="SUPFAM" id="SSF69618">
    <property type="entry name" value="HemD-like"/>
    <property type="match status" value="1"/>
</dbReference>
<dbReference type="InterPro" id="IPR039793">
    <property type="entry name" value="UROS/Hem4"/>
</dbReference>
<evidence type="ECO:0000256" key="4">
    <source>
        <dbReference type="ARBA" id="ARBA00023239"/>
    </source>
</evidence>
<keyword evidence="4 9" id="KW-0456">Lyase</keyword>
<comment type="function">
    <text evidence="6 9">Catalyzes cyclization of the linear tetrapyrrole, hydroxymethylbilane, to the macrocyclic uroporphyrinogen III.</text>
</comment>
<dbReference type="GO" id="GO:0006780">
    <property type="term" value="P:uroporphyrinogen III biosynthetic process"/>
    <property type="evidence" value="ECO:0007669"/>
    <property type="project" value="UniProtKB-UniRule"/>
</dbReference>
<dbReference type="GO" id="GO:0004852">
    <property type="term" value="F:uroporphyrinogen-III synthase activity"/>
    <property type="evidence" value="ECO:0007669"/>
    <property type="project" value="UniProtKB-UniRule"/>
</dbReference>
<comment type="catalytic activity">
    <reaction evidence="8 9">
        <text>hydroxymethylbilane = uroporphyrinogen III + H2O</text>
        <dbReference type="Rhea" id="RHEA:18965"/>
        <dbReference type="ChEBI" id="CHEBI:15377"/>
        <dbReference type="ChEBI" id="CHEBI:57308"/>
        <dbReference type="ChEBI" id="CHEBI:57845"/>
        <dbReference type="EC" id="4.2.1.75"/>
    </reaction>
</comment>
<dbReference type="EMBL" id="APLQ01000011">
    <property type="protein sequence ID" value="ENO14698.1"/>
    <property type="molecule type" value="Genomic_DNA"/>
</dbReference>
<evidence type="ECO:0000313" key="12">
    <source>
        <dbReference type="Proteomes" id="UP000013165"/>
    </source>
</evidence>
<keyword evidence="12" id="KW-1185">Reference proteome</keyword>
<dbReference type="PANTHER" id="PTHR38042">
    <property type="entry name" value="UROPORPHYRINOGEN-III SYNTHASE, CHLOROPLASTIC"/>
    <property type="match status" value="1"/>
</dbReference>
<evidence type="ECO:0000256" key="2">
    <source>
        <dbReference type="ARBA" id="ARBA00008133"/>
    </source>
</evidence>
<dbReference type="PANTHER" id="PTHR38042:SF1">
    <property type="entry name" value="UROPORPHYRINOGEN-III SYNTHASE, CHLOROPLASTIC"/>
    <property type="match status" value="1"/>
</dbReference>
<organism evidence="11 12">
    <name type="scientific">Marinobacter nanhaiticus D15-8W</name>
    <dbReference type="NCBI Taxonomy" id="626887"/>
    <lineage>
        <taxon>Bacteria</taxon>
        <taxon>Pseudomonadati</taxon>
        <taxon>Pseudomonadota</taxon>
        <taxon>Gammaproteobacteria</taxon>
        <taxon>Pseudomonadales</taxon>
        <taxon>Marinobacteraceae</taxon>
        <taxon>Marinobacter</taxon>
    </lineage>
</organism>
<evidence type="ECO:0000256" key="6">
    <source>
        <dbReference type="ARBA" id="ARBA00037589"/>
    </source>
</evidence>
<gene>
    <name evidence="11" type="ORF">J057_05086</name>
</gene>
<evidence type="ECO:0000256" key="3">
    <source>
        <dbReference type="ARBA" id="ARBA00013109"/>
    </source>
</evidence>
<dbReference type="OrthoDB" id="9787650at2"/>
<name>N6X0X6_9GAMM</name>
<evidence type="ECO:0000259" key="10">
    <source>
        <dbReference type="Pfam" id="PF02602"/>
    </source>
</evidence>
<dbReference type="AlphaFoldDB" id="N6X0X6"/>
<comment type="similarity">
    <text evidence="2 9">Belongs to the uroporphyrinogen-III synthase family.</text>
</comment>
<dbReference type="Pfam" id="PF02602">
    <property type="entry name" value="HEM4"/>
    <property type="match status" value="1"/>
</dbReference>
<dbReference type="UniPathway" id="UPA00251">
    <property type="reaction ID" value="UER00320"/>
</dbReference>